<evidence type="ECO:0000256" key="1">
    <source>
        <dbReference type="ARBA" id="ARBA00000094"/>
    </source>
</evidence>
<dbReference type="Pfam" id="PF12899">
    <property type="entry name" value="Glyco_hydro_100"/>
    <property type="match status" value="1"/>
</dbReference>
<dbReference type="HOGENOM" id="CLU_652020_0_0_4"/>
<keyword evidence="5" id="KW-0119">Carbohydrate metabolism</keyword>
<dbReference type="EC" id="3.2.1.26" evidence="3"/>
<evidence type="ECO:0000256" key="3">
    <source>
        <dbReference type="ARBA" id="ARBA00012758"/>
    </source>
</evidence>
<dbReference type="STRING" id="397945.Aave_1137"/>
<evidence type="ECO:0000256" key="5">
    <source>
        <dbReference type="ARBA" id="ARBA00023277"/>
    </source>
</evidence>
<evidence type="ECO:0000256" key="6">
    <source>
        <dbReference type="ARBA" id="ARBA00023295"/>
    </source>
</evidence>
<accession>A1TL93</accession>
<comment type="similarity">
    <text evidence="2">Belongs to the glycosyl hydrolase 100 family.</text>
</comment>
<name>A1TL93_PARC0</name>
<dbReference type="Gene3D" id="1.50.10.10">
    <property type="match status" value="1"/>
</dbReference>
<evidence type="ECO:0000313" key="7">
    <source>
        <dbReference type="EMBL" id="ABM31731.1"/>
    </source>
</evidence>
<evidence type="ECO:0000256" key="4">
    <source>
        <dbReference type="ARBA" id="ARBA00022801"/>
    </source>
</evidence>
<evidence type="ECO:0000313" key="8">
    <source>
        <dbReference type="Proteomes" id="UP000002596"/>
    </source>
</evidence>
<dbReference type="EMBL" id="CP000512">
    <property type="protein sequence ID" value="ABM31731.1"/>
    <property type="molecule type" value="Genomic_DNA"/>
</dbReference>
<dbReference type="GO" id="GO:0004564">
    <property type="term" value="F:beta-fructofuranosidase activity"/>
    <property type="evidence" value="ECO:0007669"/>
    <property type="project" value="UniProtKB-EC"/>
</dbReference>
<gene>
    <name evidence="7" type="ordered locus">Aave_1137</name>
</gene>
<dbReference type="InterPro" id="IPR008928">
    <property type="entry name" value="6-hairpin_glycosidase_sf"/>
</dbReference>
<dbReference type="SUPFAM" id="SSF48208">
    <property type="entry name" value="Six-hairpin glycosidases"/>
    <property type="match status" value="1"/>
</dbReference>
<comment type="catalytic activity">
    <reaction evidence="1">
        <text>Hydrolysis of terminal non-reducing beta-D-fructofuranoside residues in beta-D-fructofuranosides.</text>
        <dbReference type="EC" id="3.2.1.26"/>
    </reaction>
</comment>
<reference evidence="7 8" key="1">
    <citation type="submission" date="2006-12" db="EMBL/GenBank/DDBJ databases">
        <title>Complete sequence of Acidovorax avenae subsp. citrulli AAC00-1.</title>
        <authorList>
            <consortium name="US DOE Joint Genome Institute"/>
            <person name="Copeland A."/>
            <person name="Lucas S."/>
            <person name="Lapidus A."/>
            <person name="Barry K."/>
            <person name="Detter J.C."/>
            <person name="Glavina del Rio T."/>
            <person name="Dalin E."/>
            <person name="Tice H."/>
            <person name="Pitluck S."/>
            <person name="Kiss H."/>
            <person name="Brettin T."/>
            <person name="Bruce D."/>
            <person name="Han C."/>
            <person name="Tapia R."/>
            <person name="Gilna P."/>
            <person name="Schmutz J."/>
            <person name="Larimer F."/>
            <person name="Land M."/>
            <person name="Hauser L."/>
            <person name="Kyrpides N."/>
            <person name="Kim E."/>
            <person name="Stahl D."/>
            <person name="Richardson P."/>
        </authorList>
    </citation>
    <scope>NUCLEOTIDE SEQUENCE [LARGE SCALE GENOMIC DNA]</scope>
    <source>
        <strain evidence="7 8">AAC00-1</strain>
    </source>
</reference>
<organism evidence="7 8">
    <name type="scientific">Paracidovorax citrulli (strain AAC00-1)</name>
    <name type="common">Acidovorax citrulli</name>
    <dbReference type="NCBI Taxonomy" id="397945"/>
    <lineage>
        <taxon>Bacteria</taxon>
        <taxon>Pseudomonadati</taxon>
        <taxon>Pseudomonadota</taxon>
        <taxon>Betaproteobacteria</taxon>
        <taxon>Burkholderiales</taxon>
        <taxon>Comamonadaceae</taxon>
        <taxon>Paracidovorax</taxon>
    </lineage>
</organism>
<dbReference type="GO" id="GO:0033926">
    <property type="term" value="F:endo-alpha-N-acetylgalactosaminidase activity"/>
    <property type="evidence" value="ECO:0007669"/>
    <property type="project" value="InterPro"/>
</dbReference>
<dbReference type="GO" id="GO:0005975">
    <property type="term" value="P:carbohydrate metabolic process"/>
    <property type="evidence" value="ECO:0007669"/>
    <property type="project" value="InterPro"/>
</dbReference>
<dbReference type="KEGG" id="aav:Aave_1137"/>
<sequence>MDSSASGCTMEPVPVPMLHARKGAGPHGPVGLPGACRVRCPPASPSHAMTDHSLDAHSLALIDACSEASLALLERNLTPHGILAASRTAAAVARRYTRIFGRDAAMCVMAMCGTGVPSLEEGAVASLDALASQQAPNGQIPKYVDPEGRDADFWYLGCIDATLWWLIAVDHVRRHGAVEGDRWADGVERAIGWLLAQEHQHFRLLQQNEASDWADIMPRSGYVLYTNALWFDVKRRFSLCQADDTHHHFNHLFNPFQRDLPEYHRARLLQHYARRGRRDPGLFLSFVNLAVVGDEGDVFGNLLAIQSGLADEAMAHSIVNTIEAAHAGSSLPVRVVLHPLSHEHDLWRAYMGRHRQNLMHQYHNGGIWPFVGGFWVMALARLGLRRAGWTELAKLAHANALDDWRFTEWFHGRTLVPMGMAGQSWNAATFLLARRALQGLDSAW</sequence>
<dbReference type="InterPro" id="IPR024746">
    <property type="entry name" value="Glyco_hydro_100"/>
</dbReference>
<dbReference type="Proteomes" id="UP000002596">
    <property type="component" value="Chromosome"/>
</dbReference>
<protein>
    <recommendedName>
        <fullName evidence="3">beta-fructofuranosidase</fullName>
        <ecNumber evidence="3">3.2.1.26</ecNumber>
    </recommendedName>
</protein>
<proteinExistence type="inferred from homology"/>
<dbReference type="InterPro" id="IPR012341">
    <property type="entry name" value="6hp_glycosidase-like_sf"/>
</dbReference>
<dbReference type="AlphaFoldDB" id="A1TL93"/>
<keyword evidence="4" id="KW-0378">Hydrolase</keyword>
<keyword evidence="6" id="KW-0326">Glycosidase</keyword>
<dbReference type="eggNOG" id="COG3408">
    <property type="taxonomic scope" value="Bacteria"/>
</dbReference>
<evidence type="ECO:0000256" key="2">
    <source>
        <dbReference type="ARBA" id="ARBA00007671"/>
    </source>
</evidence>